<evidence type="ECO:0000313" key="11">
    <source>
        <dbReference type="EMBL" id="CAD5228977.1"/>
    </source>
</evidence>
<feature type="domain" description="RRM" evidence="9">
    <location>
        <begin position="31"/>
        <end position="109"/>
    </location>
</feature>
<dbReference type="AlphaFoldDB" id="A0A811LPG6"/>
<dbReference type="Pfam" id="PF00076">
    <property type="entry name" value="RRM_1"/>
    <property type="match status" value="4"/>
</dbReference>
<dbReference type="Gene3D" id="3.30.70.330">
    <property type="match status" value="4"/>
</dbReference>
<evidence type="ECO:0000256" key="6">
    <source>
        <dbReference type="PROSITE-ProRule" id="PRU00176"/>
    </source>
</evidence>
<feature type="domain" description="PABC" evidence="10">
    <location>
        <begin position="552"/>
        <end position="630"/>
    </location>
</feature>
<dbReference type="InterPro" id="IPR036053">
    <property type="entry name" value="PABP-dom"/>
</dbReference>
<dbReference type="GO" id="GO:0005737">
    <property type="term" value="C:cytoplasm"/>
    <property type="evidence" value="ECO:0007669"/>
    <property type="project" value="UniProtKB-SubCell"/>
</dbReference>
<dbReference type="CDD" id="cd12380">
    <property type="entry name" value="RRM3_I_PABPs"/>
    <property type="match status" value="1"/>
</dbReference>
<dbReference type="InterPro" id="IPR006515">
    <property type="entry name" value="PABP_1234"/>
</dbReference>
<evidence type="ECO:0000256" key="1">
    <source>
        <dbReference type="ARBA" id="ARBA00004496"/>
    </source>
</evidence>
<dbReference type="SUPFAM" id="SSF54928">
    <property type="entry name" value="RNA-binding domain, RBD"/>
    <property type="match status" value="2"/>
</dbReference>
<dbReference type="FunFam" id="3.30.70.330:FF:000021">
    <property type="entry name" value="Polyadenylate-binding protein"/>
    <property type="match status" value="1"/>
</dbReference>
<comment type="similarity">
    <text evidence="2 7">Belongs to the polyadenylate-binding protein type-1 family.</text>
</comment>
<dbReference type="PROSITE" id="PS51309">
    <property type="entry name" value="PABC"/>
    <property type="match status" value="1"/>
</dbReference>
<comment type="caution">
    <text evidence="11">The sequence shown here is derived from an EMBL/GenBank/DDBJ whole genome shotgun (WGS) entry which is preliminary data.</text>
</comment>
<dbReference type="Proteomes" id="UP000783686">
    <property type="component" value="Unassembled WGS sequence"/>
</dbReference>
<dbReference type="GO" id="GO:0003723">
    <property type="term" value="F:RNA binding"/>
    <property type="evidence" value="ECO:0007669"/>
    <property type="project" value="UniProtKB-UniRule"/>
</dbReference>
<evidence type="ECO:0000259" key="9">
    <source>
        <dbReference type="PROSITE" id="PS50102"/>
    </source>
</evidence>
<feature type="domain" description="RRM" evidence="9">
    <location>
        <begin position="119"/>
        <end position="196"/>
    </location>
</feature>
<organism evidence="11 12">
    <name type="scientific">Bursaphelenchus okinawaensis</name>
    <dbReference type="NCBI Taxonomy" id="465554"/>
    <lineage>
        <taxon>Eukaryota</taxon>
        <taxon>Metazoa</taxon>
        <taxon>Ecdysozoa</taxon>
        <taxon>Nematoda</taxon>
        <taxon>Chromadorea</taxon>
        <taxon>Rhabditida</taxon>
        <taxon>Tylenchina</taxon>
        <taxon>Tylenchomorpha</taxon>
        <taxon>Aphelenchoidea</taxon>
        <taxon>Aphelenchoididae</taxon>
        <taxon>Bursaphelenchus</taxon>
    </lineage>
</organism>
<gene>
    <name evidence="11" type="ORF">BOKJ2_LOCUS13036</name>
</gene>
<dbReference type="CDD" id="cd12381">
    <property type="entry name" value="RRM4_I_PABPs"/>
    <property type="match status" value="1"/>
</dbReference>
<evidence type="ECO:0000256" key="2">
    <source>
        <dbReference type="ARBA" id="ARBA00008557"/>
    </source>
</evidence>
<accession>A0A811LPG6</accession>
<feature type="compositionally biased region" description="Low complexity" evidence="8">
    <location>
        <begin position="479"/>
        <end position="496"/>
    </location>
</feature>
<dbReference type="EMBL" id="CAJFDH010000006">
    <property type="protein sequence ID" value="CAD5228977.1"/>
    <property type="molecule type" value="Genomic_DNA"/>
</dbReference>
<dbReference type="CDD" id="cd12379">
    <property type="entry name" value="RRM2_I_PABPs"/>
    <property type="match status" value="1"/>
</dbReference>
<dbReference type="FunFam" id="3.30.70.330:FF:000003">
    <property type="entry name" value="Polyadenylate-binding protein"/>
    <property type="match status" value="1"/>
</dbReference>
<evidence type="ECO:0000256" key="5">
    <source>
        <dbReference type="ARBA" id="ARBA00022884"/>
    </source>
</evidence>
<dbReference type="CDD" id="cd12378">
    <property type="entry name" value="RRM1_I_PABPs"/>
    <property type="match status" value="1"/>
</dbReference>
<evidence type="ECO:0000259" key="10">
    <source>
        <dbReference type="PROSITE" id="PS51309"/>
    </source>
</evidence>
<dbReference type="Pfam" id="PF00658">
    <property type="entry name" value="MLLE"/>
    <property type="match status" value="1"/>
</dbReference>
<evidence type="ECO:0000256" key="8">
    <source>
        <dbReference type="SAM" id="MobiDB-lite"/>
    </source>
</evidence>
<dbReference type="SUPFAM" id="SSF63570">
    <property type="entry name" value="PABC (PABP) domain"/>
    <property type="match status" value="1"/>
</dbReference>
<evidence type="ECO:0000256" key="4">
    <source>
        <dbReference type="ARBA" id="ARBA00022737"/>
    </source>
</evidence>
<comment type="subcellular location">
    <subcellularLocation>
        <location evidence="1 7">Cytoplasm</location>
    </subcellularLocation>
</comment>
<evidence type="ECO:0000313" key="12">
    <source>
        <dbReference type="Proteomes" id="UP000614601"/>
    </source>
</evidence>
<dbReference type="PROSITE" id="PS50102">
    <property type="entry name" value="RRM"/>
    <property type="match status" value="4"/>
</dbReference>
<comment type="function">
    <text evidence="7">Binds the poly(A) tail of mRNA.</text>
</comment>
<dbReference type="InterPro" id="IPR012677">
    <property type="entry name" value="Nucleotide-bd_a/b_plait_sf"/>
</dbReference>
<keyword evidence="12" id="KW-1185">Reference proteome</keyword>
<feature type="domain" description="RRM" evidence="9">
    <location>
        <begin position="316"/>
        <end position="393"/>
    </location>
</feature>
<proteinExistence type="inferred from homology"/>
<dbReference type="Gene3D" id="1.10.1900.10">
    <property type="entry name" value="c-terminal domain of poly(a) binding protein"/>
    <property type="match status" value="1"/>
</dbReference>
<evidence type="ECO:0000256" key="3">
    <source>
        <dbReference type="ARBA" id="ARBA00022490"/>
    </source>
</evidence>
<keyword evidence="5 6" id="KW-0694">RNA-binding</keyword>
<dbReference type="InterPro" id="IPR003954">
    <property type="entry name" value="RRM_euk-type"/>
</dbReference>
<dbReference type="EMBL" id="CAJFCW020000006">
    <property type="protein sequence ID" value="CAG9125399.1"/>
    <property type="molecule type" value="Genomic_DNA"/>
</dbReference>
<dbReference type="InterPro" id="IPR045305">
    <property type="entry name" value="RRM2_I_PABPs"/>
</dbReference>
<dbReference type="SMART" id="SM00517">
    <property type="entry name" value="PolyA"/>
    <property type="match status" value="1"/>
</dbReference>
<feature type="compositionally biased region" description="Low complexity" evidence="8">
    <location>
        <begin position="517"/>
        <end position="528"/>
    </location>
</feature>
<protein>
    <recommendedName>
        <fullName evidence="7">Polyadenylate-binding protein</fullName>
        <shortName evidence="7">PABP</shortName>
    </recommendedName>
</protein>
<dbReference type="OrthoDB" id="19742at2759"/>
<dbReference type="InterPro" id="IPR034364">
    <property type="entry name" value="PABP_RRM1"/>
</dbReference>
<dbReference type="Proteomes" id="UP000614601">
    <property type="component" value="Unassembled WGS sequence"/>
</dbReference>
<dbReference type="InterPro" id="IPR000504">
    <property type="entry name" value="RRM_dom"/>
</dbReference>
<dbReference type="PANTHER" id="PTHR24012">
    <property type="entry name" value="RNA BINDING PROTEIN"/>
    <property type="match status" value="1"/>
</dbReference>
<reference evidence="11" key="1">
    <citation type="submission" date="2020-09" db="EMBL/GenBank/DDBJ databases">
        <authorList>
            <person name="Kikuchi T."/>
        </authorList>
    </citation>
    <scope>NUCLEOTIDE SEQUENCE</scope>
    <source>
        <strain evidence="11">SH1</strain>
    </source>
</reference>
<sequence length="634" mass="70487">MAAQTLTSAPAAPAAAPATGNAAPASNYLMASLYVGDLHPSVTESLLYNKFSQAGPVLSIRVCRDAITRRSLGYAYVNFQQPADAERALDTMNFDTLSGKPIRIMWSQRDPTIRRSGAGNVFIKNLDPNIDTKSIYDTFSMFGNILSCKIACDEEGHSKGYGFIHFETEEAAQKAIEKVNGMLLDNKQVYVGKFQPRAARLREMGEATHQFTNVFVKNFHDKLDDNKLKELFEKYGPITSAVVMKDNEGKSKGFGFVSFEDPEHAEKAVNELDNYEIEPEMKLNVCRAQKKAEREAELSRVYEQVKAERTQRYQGVNLYVKNLDDTVTSDDLKKNFEKHGTIASAKVMTDEHGRSKGFGFVCFEQPDDATKAVVDMNNKMLNGKPLYVALAQRKEERKAQLASQYMQRMATMRIQGGGGIPNAMYPNAGGAFYIQSALPNQRPFVANVPQIRGGNMARWNGINSTFGMQNFVQQNQYGNNHRGQRQQGNMRQYQQGSRPQNRAPAGNIQGGQQQMRQPLGQGKPQQGQYSYPVGQQVRAQHHAQGAPNNTVQREELTSKLASAAPQEQKQILGEQLYPLIANLCSDDMVGKITGMLLEMENSELLMCLENQEILGDRVNEASMALMGKPNAQTA</sequence>
<name>A0A811LPG6_9BILA</name>
<dbReference type="InterPro" id="IPR002004">
    <property type="entry name" value="PABP_HYD_C"/>
</dbReference>
<dbReference type="SMART" id="SM00361">
    <property type="entry name" value="RRM_1"/>
    <property type="match status" value="3"/>
</dbReference>
<dbReference type="FunFam" id="3.30.70.330:FF:000091">
    <property type="entry name" value="Polyadenylate-binding protein"/>
    <property type="match status" value="1"/>
</dbReference>
<evidence type="ECO:0000256" key="7">
    <source>
        <dbReference type="RuleBase" id="RU362004"/>
    </source>
</evidence>
<dbReference type="SMART" id="SM00360">
    <property type="entry name" value="RRM"/>
    <property type="match status" value="4"/>
</dbReference>
<keyword evidence="4" id="KW-0677">Repeat</keyword>
<dbReference type="NCBIfam" id="TIGR01628">
    <property type="entry name" value="PABP-1234"/>
    <property type="match status" value="1"/>
</dbReference>
<feature type="region of interest" description="Disordered" evidence="8">
    <location>
        <begin position="479"/>
        <end position="529"/>
    </location>
</feature>
<dbReference type="InterPro" id="IPR035979">
    <property type="entry name" value="RBD_domain_sf"/>
</dbReference>
<feature type="domain" description="RRM" evidence="9">
    <location>
        <begin position="212"/>
        <end position="290"/>
    </location>
</feature>
<keyword evidence="3 7" id="KW-0963">Cytoplasm</keyword>